<dbReference type="PANTHER" id="PTHR37540">
    <property type="entry name" value="TRANSCRIPTION FACTOR (ACR-2), PUTATIVE-RELATED-RELATED"/>
    <property type="match status" value="1"/>
</dbReference>
<evidence type="ECO:0008006" key="3">
    <source>
        <dbReference type="Google" id="ProtNLM"/>
    </source>
</evidence>
<sequence length="544" mass="61969">MSQKGKGRKFFQQLQPTFAIDVPQASTVKLEFLDHSDPAKDVVVRKKAREWVNKNRAKSKQSGSGSKSQTTCHKEADVELVIRGTKVKKLEYDNIEDLIKQAEHLSPSTGINSFDPFSLLPRVGRKYDHIVQFFLTSCPEEVPCSDDKYSDNSKLVPFSSDNTVIGNMAKSRVTFVLWLYATALIRNGMDSSADAEEVRWYYHHALREIQETLKRDEVAGEYSEDILKAVACITAAASFGGMFKTAELHRDALVRLLSMRGGGDLIAALQSTAPWTAKAIQWCEIMVATQLAERPKIPYYVPAQHTIPTPEPVMRESTRLTLNSLANLPPLSATLQRILGLFHHLGFAYAQKNPAPRIDLYILQPLYDVEYTLLQVLEEQKGRDHYYSNVDVLLTETFQLYFWTGPRALPPQTRLCDFLISRSMRALLPLLLEAVPEVDLEYIPETTASVLDHMDNWVSHSFHHPRTTNNAIMWSLALGTVVSMGLNRPEHSWFKGHFLYVLQLLGLDRSEQDYLDFLEIFPATEGFPWIDLRILYKQFVPRYQ</sequence>
<organism evidence="2">
    <name type="scientific">Leptosphaeria maculans (strain JN3 / isolate v23.1.3 / race Av1-4-5-6-7-8)</name>
    <name type="common">Blackleg fungus</name>
    <name type="synonym">Phoma lingam</name>
    <dbReference type="NCBI Taxonomy" id="985895"/>
    <lineage>
        <taxon>Eukaryota</taxon>
        <taxon>Fungi</taxon>
        <taxon>Dikarya</taxon>
        <taxon>Ascomycota</taxon>
        <taxon>Pezizomycotina</taxon>
        <taxon>Dothideomycetes</taxon>
        <taxon>Pleosporomycetidae</taxon>
        <taxon>Pleosporales</taxon>
        <taxon>Pleosporineae</taxon>
        <taxon>Leptosphaeriaceae</taxon>
        <taxon>Plenodomus</taxon>
        <taxon>Plenodomus lingam/Leptosphaeria maculans species complex</taxon>
    </lineage>
</organism>
<dbReference type="HOGENOM" id="CLU_500641_0_0_1"/>
<keyword evidence="2" id="KW-1185">Reference proteome</keyword>
<proteinExistence type="predicted"/>
<dbReference type="Proteomes" id="UP000002668">
    <property type="component" value="Genome"/>
</dbReference>
<protein>
    <recommendedName>
        <fullName evidence="3">Tachykinin family protein</fullName>
    </recommendedName>
</protein>
<gene>
    <name evidence="1" type="ORF">LEMA_P054760.1</name>
</gene>
<dbReference type="GeneID" id="13287061"/>
<dbReference type="OrthoDB" id="3796409at2759"/>
<reference evidence="2" key="1">
    <citation type="journal article" date="2011" name="Nat. Commun.">
        <title>Effector diversification within compartments of the Leptosphaeria maculans genome affected by Repeat-Induced Point mutations.</title>
        <authorList>
            <person name="Rouxel T."/>
            <person name="Grandaubert J."/>
            <person name="Hane J.K."/>
            <person name="Hoede C."/>
            <person name="van de Wouw A.P."/>
            <person name="Couloux A."/>
            <person name="Dominguez V."/>
            <person name="Anthouard V."/>
            <person name="Bally P."/>
            <person name="Bourras S."/>
            <person name="Cozijnsen A.J."/>
            <person name="Ciuffetti L.M."/>
            <person name="Degrave A."/>
            <person name="Dilmaghani A."/>
            <person name="Duret L."/>
            <person name="Fudal I."/>
            <person name="Goodwin S.B."/>
            <person name="Gout L."/>
            <person name="Glaser N."/>
            <person name="Linglin J."/>
            <person name="Kema G.H.J."/>
            <person name="Lapalu N."/>
            <person name="Lawrence C.B."/>
            <person name="May K."/>
            <person name="Meyer M."/>
            <person name="Ollivier B."/>
            <person name="Poulain J."/>
            <person name="Schoch C.L."/>
            <person name="Simon A."/>
            <person name="Spatafora J.W."/>
            <person name="Stachowiak A."/>
            <person name="Turgeon B.G."/>
            <person name="Tyler B.M."/>
            <person name="Vincent D."/>
            <person name="Weissenbach J."/>
            <person name="Amselem J."/>
            <person name="Quesneville H."/>
            <person name="Oliver R.P."/>
            <person name="Wincker P."/>
            <person name="Balesdent M.-H."/>
            <person name="Howlett B.J."/>
        </authorList>
    </citation>
    <scope>NUCLEOTIDE SEQUENCE [LARGE SCALE GENOMIC DNA]</scope>
    <source>
        <strain evidence="2">JN3 / isolate v23.1.3 / race Av1-4-5-6-7-8</strain>
    </source>
</reference>
<evidence type="ECO:0000313" key="1">
    <source>
        <dbReference type="EMBL" id="CBX92770.1"/>
    </source>
</evidence>
<accession>E4ZLU0</accession>
<dbReference type="PANTHER" id="PTHR37540:SF5">
    <property type="entry name" value="TRANSCRIPTION FACTOR DOMAIN-CONTAINING PROTEIN"/>
    <property type="match status" value="1"/>
</dbReference>
<dbReference type="eggNOG" id="ENOG502RG02">
    <property type="taxonomic scope" value="Eukaryota"/>
</dbReference>
<dbReference type="AlphaFoldDB" id="E4ZLU0"/>
<dbReference type="VEuPathDB" id="FungiDB:LEMA_P054760.1"/>
<name>E4ZLU0_LEPMJ</name>
<dbReference type="InParanoid" id="E4ZLU0"/>
<dbReference type="OMA" id="REWVNKN"/>
<dbReference type="EMBL" id="FP929094">
    <property type="protein sequence ID" value="CBX92770.1"/>
    <property type="molecule type" value="Genomic_DNA"/>
</dbReference>
<evidence type="ECO:0000313" key="2">
    <source>
        <dbReference type="Proteomes" id="UP000002668"/>
    </source>
</evidence>
<dbReference type="RefSeq" id="XP_003836135.1">
    <property type="nucleotide sequence ID" value="XM_003836087.1"/>
</dbReference>